<name>A0A8J6XXX3_9BACT</name>
<gene>
    <name evidence="1" type="ORF">IFJ97_06955</name>
</gene>
<evidence type="ECO:0000313" key="1">
    <source>
        <dbReference type="EMBL" id="MBD3871077.1"/>
    </source>
</evidence>
<protein>
    <submittedName>
        <fullName evidence="1">Uncharacterized protein</fullName>
    </submittedName>
</protein>
<comment type="caution">
    <text evidence="1">The sequence shown here is derived from an EMBL/GenBank/DDBJ whole genome shotgun (WGS) entry which is preliminary data.</text>
</comment>
<dbReference type="Proteomes" id="UP000598633">
    <property type="component" value="Unassembled WGS sequence"/>
</dbReference>
<proteinExistence type="predicted"/>
<accession>A0A8J6XXX3</accession>
<sequence length="58" mass="6523">MLEKITAKIRPPRALSVPYPLGYPLGEPNNPLLQTAILRQLLALLQRDDVPVLEEFTV</sequence>
<organism evidence="1 2">
    <name type="scientific">Candidatus Sulfomarinibacter kjeldsenii</name>
    <dbReference type="NCBI Taxonomy" id="2885994"/>
    <lineage>
        <taxon>Bacteria</taxon>
        <taxon>Pseudomonadati</taxon>
        <taxon>Acidobacteriota</taxon>
        <taxon>Thermoanaerobaculia</taxon>
        <taxon>Thermoanaerobaculales</taxon>
        <taxon>Candidatus Sulfomarinibacteraceae</taxon>
        <taxon>Candidatus Sulfomarinibacter</taxon>
    </lineage>
</organism>
<dbReference type="AlphaFoldDB" id="A0A8J6XXX3"/>
<evidence type="ECO:0000313" key="2">
    <source>
        <dbReference type="Proteomes" id="UP000598633"/>
    </source>
</evidence>
<dbReference type="EMBL" id="JACXWA010000113">
    <property type="protein sequence ID" value="MBD3871077.1"/>
    <property type="molecule type" value="Genomic_DNA"/>
</dbReference>
<reference evidence="1 2" key="1">
    <citation type="submission" date="2020-08" db="EMBL/GenBank/DDBJ databases">
        <title>Acidobacteriota in marine sediments use diverse sulfur dissimilation pathways.</title>
        <authorList>
            <person name="Wasmund K."/>
        </authorList>
    </citation>
    <scope>NUCLEOTIDE SEQUENCE [LARGE SCALE GENOMIC DNA]</scope>
    <source>
        <strain evidence="1">MAG AM3-A</strain>
    </source>
</reference>